<dbReference type="InterPro" id="IPR000394">
    <property type="entry name" value="RNA_pol_sigma_54"/>
</dbReference>
<feature type="compositionally biased region" description="Acidic residues" evidence="10">
    <location>
        <begin position="48"/>
        <end position="71"/>
    </location>
</feature>
<proteinExistence type="inferred from homology"/>
<keyword evidence="2" id="KW-0240">DNA-directed RNA polymerase</keyword>
<dbReference type="InterPro" id="IPR038709">
    <property type="entry name" value="RpoN_core-bd_sf"/>
</dbReference>
<keyword evidence="4" id="KW-0548">Nucleotidyltransferase</keyword>
<evidence type="ECO:0000256" key="5">
    <source>
        <dbReference type="ARBA" id="ARBA00023015"/>
    </source>
</evidence>
<dbReference type="Pfam" id="PF00309">
    <property type="entry name" value="Sigma54_AID"/>
    <property type="match status" value="1"/>
</dbReference>
<dbReference type="Proteomes" id="UP000886124">
    <property type="component" value="Unassembled WGS sequence"/>
</dbReference>
<dbReference type="PRINTS" id="PR00045">
    <property type="entry name" value="SIGMA54FCT"/>
</dbReference>
<gene>
    <name evidence="13" type="primary">rpoN</name>
    <name evidence="13" type="ORF">ENJ89_06270</name>
</gene>
<protein>
    <submittedName>
        <fullName evidence="13">RNA polymerase sigma-54 factor</fullName>
    </submittedName>
</protein>
<dbReference type="AlphaFoldDB" id="A0A7V5UF00"/>
<feature type="coiled-coil region" evidence="9">
    <location>
        <begin position="239"/>
        <end position="266"/>
    </location>
</feature>
<evidence type="ECO:0000256" key="10">
    <source>
        <dbReference type="SAM" id="MobiDB-lite"/>
    </source>
</evidence>
<dbReference type="Gene3D" id="1.10.10.1330">
    <property type="entry name" value="RNA polymerase sigma-54 factor, core-binding domain"/>
    <property type="match status" value="1"/>
</dbReference>
<dbReference type="PIRSF" id="PIRSF000774">
    <property type="entry name" value="RpoN"/>
    <property type="match status" value="1"/>
</dbReference>
<dbReference type="InterPro" id="IPR007634">
    <property type="entry name" value="RNA_pol_sigma_54_DNA-bd"/>
</dbReference>
<evidence type="ECO:0000256" key="9">
    <source>
        <dbReference type="SAM" id="Coils"/>
    </source>
</evidence>
<dbReference type="EMBL" id="DROD01000428">
    <property type="protein sequence ID" value="HHJ52783.1"/>
    <property type="molecule type" value="Genomic_DNA"/>
</dbReference>
<feature type="domain" description="RNA polymerase sigma factor 54 DNA-binding" evidence="11">
    <location>
        <begin position="329"/>
        <end position="486"/>
    </location>
</feature>
<dbReference type="PROSITE" id="PS50044">
    <property type="entry name" value="SIGMA54_3"/>
    <property type="match status" value="1"/>
</dbReference>
<keyword evidence="7" id="KW-0238">DNA-binding</keyword>
<feature type="compositionally biased region" description="Basic and acidic residues" evidence="10">
    <location>
        <begin position="72"/>
        <end position="84"/>
    </location>
</feature>
<evidence type="ECO:0000256" key="7">
    <source>
        <dbReference type="ARBA" id="ARBA00023125"/>
    </source>
</evidence>
<comment type="caution">
    <text evidence="13">The sequence shown here is derived from an EMBL/GenBank/DDBJ whole genome shotgun (WGS) entry which is preliminary data.</text>
</comment>
<dbReference type="GO" id="GO:0000428">
    <property type="term" value="C:DNA-directed RNA polymerase complex"/>
    <property type="evidence" value="ECO:0007669"/>
    <property type="project" value="UniProtKB-KW"/>
</dbReference>
<dbReference type="GO" id="GO:0006352">
    <property type="term" value="P:DNA-templated transcription initiation"/>
    <property type="evidence" value="ECO:0007669"/>
    <property type="project" value="InterPro"/>
</dbReference>
<evidence type="ECO:0000256" key="6">
    <source>
        <dbReference type="ARBA" id="ARBA00023082"/>
    </source>
</evidence>
<reference evidence="13" key="1">
    <citation type="journal article" date="2020" name="mSystems">
        <title>Genome- and Community-Level Interaction Insights into Carbon Utilization and Element Cycling Functions of Hydrothermarchaeota in Hydrothermal Sediment.</title>
        <authorList>
            <person name="Zhou Z."/>
            <person name="Liu Y."/>
            <person name="Xu W."/>
            <person name="Pan J."/>
            <person name="Luo Z.H."/>
            <person name="Li M."/>
        </authorList>
    </citation>
    <scope>NUCLEOTIDE SEQUENCE [LARGE SCALE GENOMIC DNA]</scope>
    <source>
        <strain evidence="13">HyVt-527</strain>
    </source>
</reference>
<dbReference type="GO" id="GO:0001216">
    <property type="term" value="F:DNA-binding transcription activator activity"/>
    <property type="evidence" value="ECO:0007669"/>
    <property type="project" value="InterPro"/>
</dbReference>
<dbReference type="Gene3D" id="1.10.10.60">
    <property type="entry name" value="Homeodomain-like"/>
    <property type="match status" value="1"/>
</dbReference>
<evidence type="ECO:0000256" key="1">
    <source>
        <dbReference type="ARBA" id="ARBA00008798"/>
    </source>
</evidence>
<sequence>MIHLSQNLRLEQRLTPQQILLSTLLQLPLLHLEQKIKSELEQNPVLEEGLEEEDEAKIEQEQQDPDDDEIPEELKLIDENNKADDEYDREELETAQQETDIESLLNDEEAFEIRLPRDRNQEEYERPEISVKSLPEHLMEQLHILPLTEKEFAIGEFLIWNIRDDGYLDASVSLETVARNFEVDVETVEKVLKKIQHLDPTGVGSRDLRECLMVQLEEKGQTDSLAYIILRDHFEDFKNKRFQKILTELQIDRDTLQEAIDQIVKLNPKPGEGVFDARTNYIVPDFIVEKVGDEFIVSLNDWNIPPLRISNTYKKMLLNKSNIDKETKQYIRKKVESARWFINSIYQRKITMLKVMEAIVQKQREFFEKGPEYIKPLIMREIADMIGMDISTVSRVANGKYVQTDFGVFELKYFFNERIENEDGEEISTRRIKNRIKEIIEQEDHHKPLSDEKISAMLKKEGFPIARRTVAKYREQLGIPVARLRRSL</sequence>
<evidence type="ECO:0000259" key="11">
    <source>
        <dbReference type="Pfam" id="PF04552"/>
    </source>
</evidence>
<dbReference type="GO" id="GO:0003677">
    <property type="term" value="F:DNA binding"/>
    <property type="evidence" value="ECO:0007669"/>
    <property type="project" value="UniProtKB-KW"/>
</dbReference>
<dbReference type="Pfam" id="PF04552">
    <property type="entry name" value="Sigma54_DBD"/>
    <property type="match status" value="1"/>
</dbReference>
<evidence type="ECO:0000256" key="4">
    <source>
        <dbReference type="ARBA" id="ARBA00022695"/>
    </source>
</evidence>
<keyword evidence="3" id="KW-0808">Transferase</keyword>
<dbReference type="GO" id="GO:0016779">
    <property type="term" value="F:nucleotidyltransferase activity"/>
    <property type="evidence" value="ECO:0007669"/>
    <property type="project" value="UniProtKB-KW"/>
</dbReference>
<evidence type="ECO:0000256" key="2">
    <source>
        <dbReference type="ARBA" id="ARBA00022478"/>
    </source>
</evidence>
<dbReference type="InterPro" id="IPR007046">
    <property type="entry name" value="RNA_pol_sigma_54_core-bd"/>
</dbReference>
<dbReference type="Pfam" id="PF04963">
    <property type="entry name" value="Sigma54_CBD"/>
    <property type="match status" value="1"/>
</dbReference>
<evidence type="ECO:0000256" key="3">
    <source>
        <dbReference type="ARBA" id="ARBA00022679"/>
    </source>
</evidence>
<dbReference type="PANTHER" id="PTHR32248">
    <property type="entry name" value="RNA POLYMERASE SIGMA-54 FACTOR"/>
    <property type="match status" value="1"/>
</dbReference>
<accession>A0A7V5UF00</accession>
<dbReference type="PANTHER" id="PTHR32248:SF4">
    <property type="entry name" value="RNA POLYMERASE SIGMA-54 FACTOR"/>
    <property type="match status" value="1"/>
</dbReference>
<feature type="compositionally biased region" description="Acidic residues" evidence="10">
    <location>
        <begin position="85"/>
        <end position="99"/>
    </location>
</feature>
<dbReference type="NCBIfam" id="TIGR02395">
    <property type="entry name" value="rpoN_sigma"/>
    <property type="match status" value="1"/>
</dbReference>
<dbReference type="PROSITE" id="PS00718">
    <property type="entry name" value="SIGMA54_2"/>
    <property type="match status" value="1"/>
</dbReference>
<comment type="similarity">
    <text evidence="1">Belongs to the sigma-54 factor family.</text>
</comment>
<keyword evidence="5" id="KW-0805">Transcription regulation</keyword>
<organism evidence="13">
    <name type="scientific">Caldithrix abyssi</name>
    <dbReference type="NCBI Taxonomy" id="187145"/>
    <lineage>
        <taxon>Bacteria</taxon>
        <taxon>Pseudomonadati</taxon>
        <taxon>Calditrichota</taxon>
        <taxon>Calditrichia</taxon>
        <taxon>Calditrichales</taxon>
        <taxon>Calditrichaceae</taxon>
        <taxon>Caldithrix</taxon>
    </lineage>
</organism>
<keyword evidence="8" id="KW-0804">Transcription</keyword>
<evidence type="ECO:0000313" key="13">
    <source>
        <dbReference type="EMBL" id="HHJ52783.1"/>
    </source>
</evidence>
<keyword evidence="9" id="KW-0175">Coiled coil</keyword>
<dbReference type="GO" id="GO:0016987">
    <property type="term" value="F:sigma factor activity"/>
    <property type="evidence" value="ECO:0007669"/>
    <property type="project" value="UniProtKB-KW"/>
</dbReference>
<feature type="domain" description="RNA polymerase sigma factor 54 core-binding" evidence="12">
    <location>
        <begin position="130"/>
        <end position="313"/>
    </location>
</feature>
<evidence type="ECO:0000256" key="8">
    <source>
        <dbReference type="ARBA" id="ARBA00023163"/>
    </source>
</evidence>
<feature type="region of interest" description="Disordered" evidence="10">
    <location>
        <begin position="43"/>
        <end position="99"/>
    </location>
</feature>
<keyword evidence="6" id="KW-0731">Sigma factor</keyword>
<name>A0A7V5UF00_CALAY</name>
<evidence type="ECO:0000259" key="12">
    <source>
        <dbReference type="Pfam" id="PF04963"/>
    </source>
</evidence>